<comment type="caution">
    <text evidence="1">The sequence shown here is derived from an EMBL/GenBank/DDBJ whole genome shotgun (WGS) entry which is preliminary data.</text>
</comment>
<protein>
    <submittedName>
        <fullName evidence="1">Uncharacterized protein</fullName>
    </submittedName>
</protein>
<dbReference type="OrthoDB" id="3353710at2759"/>
<dbReference type="Gene3D" id="1.20.1280.50">
    <property type="match status" value="1"/>
</dbReference>
<dbReference type="EMBL" id="RWJN01000096">
    <property type="protein sequence ID" value="TCD67485.1"/>
    <property type="molecule type" value="Genomic_DNA"/>
</dbReference>
<organism evidence="1 2">
    <name type="scientific">Steccherinum ochraceum</name>
    <dbReference type="NCBI Taxonomy" id="92696"/>
    <lineage>
        <taxon>Eukaryota</taxon>
        <taxon>Fungi</taxon>
        <taxon>Dikarya</taxon>
        <taxon>Basidiomycota</taxon>
        <taxon>Agaricomycotina</taxon>
        <taxon>Agaricomycetes</taxon>
        <taxon>Polyporales</taxon>
        <taxon>Steccherinaceae</taxon>
        <taxon>Steccherinum</taxon>
    </lineage>
</organism>
<dbReference type="STRING" id="92696.A0A4R0RN91"/>
<name>A0A4R0RN91_9APHY</name>
<evidence type="ECO:0000313" key="2">
    <source>
        <dbReference type="Proteomes" id="UP000292702"/>
    </source>
</evidence>
<proteinExistence type="predicted"/>
<gene>
    <name evidence="1" type="ORF">EIP91_012346</name>
</gene>
<evidence type="ECO:0000313" key="1">
    <source>
        <dbReference type="EMBL" id="TCD67485.1"/>
    </source>
</evidence>
<sequence length="579" mass="65100">MLASQPDPEGPEHSIIQLRREQNAQRAVVLRLPPEILSQIFLCYLQEMTVILTWYMRQSTFACMAHPWIWVTHVCHHWREVALSTPMLWTNIVVEPTRKAAERLSACIERSQNAPLSIRAENIRVSAETIPLIQILAPELVRTEGLTLHKQAPLALENIVDSFPPEAPLLEFLQLRDDASGALIDPQPHPVFFAKTAAPFLQVCVMDQVQMEWSSTVLPRSLTHLCVDNRYASTMKWAVEEIVASLANLNVLESFEFSCLREPDSLQAASHPPPQPANLPRLKELALSVPLAACIQFLHLLAFPAEDMTITLDLPSGLNANTAIVLADILASKANLHLSKLVTLQADDEEEGEETCFLTLCQSLPALMDYQNKSALSDFTRPYVRIIAGSLAPDNTGISQATVLDHLVSMLSRYTLTLVTVCRLRRLMFAPTVALRLMSLVPNVNQLAIHPGEARPTLDPLYLNFVVEVLQVPSRQLANQVVSHHYLPKLKHLVLHDVRFGHRSYLDDLHSDIGGLVEILQSRCQAGIKLERITLRDCFYVNEQLVQLLRKHVELVDWDNHELSDPDDEDEGEDEDANR</sequence>
<dbReference type="AlphaFoldDB" id="A0A4R0RN91"/>
<reference evidence="1 2" key="1">
    <citation type="submission" date="2018-11" db="EMBL/GenBank/DDBJ databases">
        <title>Genome assembly of Steccherinum ochraceum LE-BIN_3174, the white-rot fungus of the Steccherinaceae family (The Residual Polyporoid clade, Polyporales, Basidiomycota).</title>
        <authorList>
            <person name="Fedorova T.V."/>
            <person name="Glazunova O.A."/>
            <person name="Landesman E.O."/>
            <person name="Moiseenko K.V."/>
            <person name="Psurtseva N.V."/>
            <person name="Savinova O.S."/>
            <person name="Shakhova N.V."/>
            <person name="Tyazhelova T.V."/>
            <person name="Vasina D.V."/>
        </authorList>
    </citation>
    <scope>NUCLEOTIDE SEQUENCE [LARGE SCALE GENOMIC DNA]</scope>
    <source>
        <strain evidence="1 2">LE-BIN_3174</strain>
    </source>
</reference>
<dbReference type="Proteomes" id="UP000292702">
    <property type="component" value="Unassembled WGS sequence"/>
</dbReference>
<accession>A0A4R0RN91</accession>
<keyword evidence="2" id="KW-1185">Reference proteome</keyword>